<gene>
    <name evidence="1" type="ORF">C1E23_21120</name>
</gene>
<evidence type="ECO:0000313" key="2">
    <source>
        <dbReference type="Proteomes" id="UP000291338"/>
    </source>
</evidence>
<name>A0A4Q7II45_9GAMM</name>
<comment type="caution">
    <text evidence="1">The sequence shown here is derived from an EMBL/GenBank/DDBJ whole genome shotgun (WGS) entry which is preliminary data.</text>
</comment>
<proteinExistence type="predicted"/>
<evidence type="ECO:0008006" key="3">
    <source>
        <dbReference type="Google" id="ProtNLM"/>
    </source>
</evidence>
<dbReference type="Proteomes" id="UP000291338">
    <property type="component" value="Unassembled WGS sequence"/>
</dbReference>
<feature type="non-terminal residue" evidence="1">
    <location>
        <position position="131"/>
    </location>
</feature>
<reference evidence="1 2" key="1">
    <citation type="submission" date="2018-01" db="EMBL/GenBank/DDBJ databases">
        <title>Co-occurrence of chitin degradation, pigmentation and bioactivity in marine Pseudoalteromonas.</title>
        <authorList>
            <person name="Paulsen S."/>
            <person name="Gram L."/>
            <person name="Machado H."/>
        </authorList>
    </citation>
    <scope>NUCLEOTIDE SEQUENCE [LARGE SCALE GENOMIC DNA]</scope>
    <source>
        <strain evidence="1 2">S3898</strain>
    </source>
</reference>
<accession>A0A4Q7II45</accession>
<evidence type="ECO:0000313" key="1">
    <source>
        <dbReference type="EMBL" id="RZQ51152.1"/>
    </source>
</evidence>
<dbReference type="EMBL" id="PPSX01000191">
    <property type="protein sequence ID" value="RZQ51152.1"/>
    <property type="molecule type" value="Genomic_DNA"/>
</dbReference>
<dbReference type="AlphaFoldDB" id="A0A4Q7II45"/>
<organism evidence="1 2">
    <name type="scientific">Pseudoalteromonas phenolica</name>
    <dbReference type="NCBI Taxonomy" id="161398"/>
    <lineage>
        <taxon>Bacteria</taxon>
        <taxon>Pseudomonadati</taxon>
        <taxon>Pseudomonadota</taxon>
        <taxon>Gammaproteobacteria</taxon>
        <taxon>Alteromonadales</taxon>
        <taxon>Pseudoalteromonadaceae</taxon>
        <taxon>Pseudoalteromonas</taxon>
    </lineage>
</organism>
<protein>
    <recommendedName>
        <fullName evidence="3">SprB repeat-containing protein</fullName>
    </recommendedName>
</protein>
<sequence>MSAVQPNCNTDTGTINVVISNGTSPFSATISSTTGPYTSTQTGLTTNNVSFTGLAADTYEVRITDANGCQTAASTETITAPEALSTTASISQAYTCTQQGVITFAVPTTPNSGTSPYLYGINGVFSNNPVK</sequence>